<feature type="region of interest" description="Disordered" evidence="1">
    <location>
        <begin position="63"/>
        <end position="102"/>
    </location>
</feature>
<keyword evidence="3" id="KW-1185">Reference proteome</keyword>
<comment type="caution">
    <text evidence="2">The sequence shown here is derived from an EMBL/GenBank/DDBJ whole genome shotgun (WGS) entry which is preliminary data.</text>
</comment>
<reference evidence="3" key="1">
    <citation type="journal article" date="2019" name="Int. J. Syst. Evol. Microbiol.">
        <title>The Global Catalogue of Microorganisms (GCM) 10K type strain sequencing project: providing services to taxonomists for standard genome sequencing and annotation.</title>
        <authorList>
            <consortium name="The Broad Institute Genomics Platform"/>
            <consortium name="The Broad Institute Genome Sequencing Center for Infectious Disease"/>
            <person name="Wu L."/>
            <person name="Ma J."/>
        </authorList>
    </citation>
    <scope>NUCLEOTIDE SEQUENCE [LARGE SCALE GENOMIC DNA]</scope>
    <source>
        <strain evidence="3">JCM 31202</strain>
    </source>
</reference>
<proteinExistence type="predicted"/>
<dbReference type="Proteomes" id="UP001596972">
    <property type="component" value="Unassembled WGS sequence"/>
</dbReference>
<evidence type="ECO:0000313" key="2">
    <source>
        <dbReference type="EMBL" id="MFD0902370.1"/>
    </source>
</evidence>
<sequence>MTVTDRAPAGHTEADRKTVRCVECGTRGHPLQILQRSYCEHRTCMRGPCWNAHPRTCPTWLTATGGRRRPAEPVQTALPTPDAPAAPAPPAVQPALFDLETT</sequence>
<gene>
    <name evidence="2" type="ORF">ACFQ11_18370</name>
</gene>
<evidence type="ECO:0000313" key="3">
    <source>
        <dbReference type="Proteomes" id="UP001596972"/>
    </source>
</evidence>
<dbReference type="RefSeq" id="WP_378300078.1">
    <property type="nucleotide sequence ID" value="NZ_JBHTJA010000034.1"/>
</dbReference>
<feature type="compositionally biased region" description="Pro residues" evidence="1">
    <location>
        <begin position="81"/>
        <end position="92"/>
    </location>
</feature>
<accession>A0ABW3ES40</accession>
<name>A0ABW3ES40_9ACTN</name>
<protein>
    <submittedName>
        <fullName evidence="2">Uncharacterized protein</fullName>
    </submittedName>
</protein>
<dbReference type="EMBL" id="JBHTJA010000034">
    <property type="protein sequence ID" value="MFD0902370.1"/>
    <property type="molecule type" value="Genomic_DNA"/>
</dbReference>
<evidence type="ECO:0000256" key="1">
    <source>
        <dbReference type="SAM" id="MobiDB-lite"/>
    </source>
</evidence>
<organism evidence="2 3">
    <name type="scientific">Actinomadura sediminis</name>
    <dbReference type="NCBI Taxonomy" id="1038904"/>
    <lineage>
        <taxon>Bacteria</taxon>
        <taxon>Bacillati</taxon>
        <taxon>Actinomycetota</taxon>
        <taxon>Actinomycetes</taxon>
        <taxon>Streptosporangiales</taxon>
        <taxon>Thermomonosporaceae</taxon>
        <taxon>Actinomadura</taxon>
    </lineage>
</organism>